<dbReference type="InterPro" id="IPR008942">
    <property type="entry name" value="ENTH_VHS"/>
</dbReference>
<gene>
    <name evidence="4" type="ORF">PCON_12526</name>
</gene>
<feature type="domain" description="VHS" evidence="3">
    <location>
        <begin position="15"/>
        <end position="138"/>
    </location>
</feature>
<feature type="region of interest" description="Disordered" evidence="2">
    <location>
        <begin position="299"/>
        <end position="372"/>
    </location>
</feature>
<accession>U4LS85</accession>
<sequence length="372" mass="41836">MKKPFTAITVHIERQTSEEYAENDVGGIPELIDVIRLQDTGPKEAARAIRKKLKYGNVHRQLRALTILDDLIRNAGPSFQRSFSDEALLERLRCVGNLNDPGIDKLVLDKARALYQQWSREYSGTPGLSGIASIWKQIPKHKTEGWRPANSPPPMVVNSKRQQAVQGPGNIFWRPKKEGSSSHQRSESTASTASKKSTKKTKEIDLVKEKAVLDKTLLDATRESTNLINALKLINREKERPSEKPSVCNIYQTCNSIRDQVDRYLQKIESNEWVGSLIHAHEELQGAIDMFEAYDNGIDKDSDSDAWEKNSSDEDDAPRLPQRKGKQKEQQQEEDDDDDDNPFADRHELLEDGMKGAGPSKGPEDPNAGSLL</sequence>
<feature type="compositionally biased region" description="Basic and acidic residues" evidence="2">
    <location>
        <begin position="175"/>
        <end position="186"/>
    </location>
</feature>
<name>U4LS85_PYROM</name>
<dbReference type="InterPro" id="IPR045007">
    <property type="entry name" value="LSB5"/>
</dbReference>
<evidence type="ECO:0000313" key="5">
    <source>
        <dbReference type="Proteomes" id="UP000018144"/>
    </source>
</evidence>
<dbReference type="Gene3D" id="1.20.58.160">
    <property type="match status" value="1"/>
</dbReference>
<dbReference type="GO" id="GO:0006897">
    <property type="term" value="P:endocytosis"/>
    <property type="evidence" value="ECO:0007669"/>
    <property type="project" value="InterPro"/>
</dbReference>
<evidence type="ECO:0000256" key="2">
    <source>
        <dbReference type="SAM" id="MobiDB-lite"/>
    </source>
</evidence>
<dbReference type="OrthoDB" id="10068368at2759"/>
<dbReference type="GO" id="GO:0030479">
    <property type="term" value="C:actin cortical patch"/>
    <property type="evidence" value="ECO:0007669"/>
    <property type="project" value="TreeGrafter"/>
</dbReference>
<dbReference type="STRING" id="1076935.U4LS85"/>
<dbReference type="PANTHER" id="PTHR47789:SF1">
    <property type="entry name" value="LAS SEVENTEEN-BINDING PROTEIN 5"/>
    <property type="match status" value="1"/>
</dbReference>
<dbReference type="Proteomes" id="UP000018144">
    <property type="component" value="Unassembled WGS sequence"/>
</dbReference>
<dbReference type="eggNOG" id="KOG1087">
    <property type="taxonomic scope" value="Eukaryota"/>
</dbReference>
<protein>
    <submittedName>
        <fullName evidence="4">Similar to Protein lsb5 acc. no. P87308</fullName>
    </submittedName>
</protein>
<proteinExistence type="predicted"/>
<dbReference type="PANTHER" id="PTHR47789">
    <property type="entry name" value="LAS SEVENTEEN-BINDING PROTEIN 5"/>
    <property type="match status" value="1"/>
</dbReference>
<dbReference type="Pfam" id="PF00790">
    <property type="entry name" value="VHS"/>
    <property type="match status" value="1"/>
</dbReference>
<dbReference type="GO" id="GO:0035091">
    <property type="term" value="F:phosphatidylinositol binding"/>
    <property type="evidence" value="ECO:0007669"/>
    <property type="project" value="InterPro"/>
</dbReference>
<dbReference type="GO" id="GO:0043130">
    <property type="term" value="F:ubiquitin binding"/>
    <property type="evidence" value="ECO:0007669"/>
    <property type="project" value="InterPro"/>
</dbReference>
<dbReference type="Gene3D" id="1.25.40.90">
    <property type="match status" value="1"/>
</dbReference>
<dbReference type="GO" id="GO:0051666">
    <property type="term" value="P:actin cortical patch localization"/>
    <property type="evidence" value="ECO:0007669"/>
    <property type="project" value="TreeGrafter"/>
</dbReference>
<dbReference type="GO" id="GO:0007034">
    <property type="term" value="P:vacuolar transport"/>
    <property type="evidence" value="ECO:0007669"/>
    <property type="project" value="UniProtKB-ARBA"/>
</dbReference>
<dbReference type="InterPro" id="IPR044103">
    <property type="entry name" value="GAT_LSB5"/>
</dbReference>
<dbReference type="InterPro" id="IPR002014">
    <property type="entry name" value="VHS_dom"/>
</dbReference>
<organism evidence="4 5">
    <name type="scientific">Pyronema omphalodes (strain CBS 100304)</name>
    <name type="common">Pyronema confluens</name>
    <dbReference type="NCBI Taxonomy" id="1076935"/>
    <lineage>
        <taxon>Eukaryota</taxon>
        <taxon>Fungi</taxon>
        <taxon>Dikarya</taxon>
        <taxon>Ascomycota</taxon>
        <taxon>Pezizomycotina</taxon>
        <taxon>Pezizomycetes</taxon>
        <taxon>Pezizales</taxon>
        <taxon>Pyronemataceae</taxon>
        <taxon>Pyronema</taxon>
    </lineage>
</organism>
<dbReference type="AlphaFoldDB" id="U4LS85"/>
<dbReference type="OMA" id="YGSVHRQ"/>
<dbReference type="SUPFAM" id="SSF48464">
    <property type="entry name" value="ENTH/VHS domain"/>
    <property type="match status" value="1"/>
</dbReference>
<dbReference type="PROSITE" id="PS50179">
    <property type="entry name" value="VHS"/>
    <property type="match status" value="1"/>
</dbReference>
<reference evidence="4 5" key="1">
    <citation type="journal article" date="2013" name="PLoS Genet.">
        <title>The genome and development-dependent transcriptomes of Pyronema confluens: a window into fungal evolution.</title>
        <authorList>
            <person name="Traeger S."/>
            <person name="Altegoer F."/>
            <person name="Freitag M."/>
            <person name="Gabaldon T."/>
            <person name="Kempken F."/>
            <person name="Kumar A."/>
            <person name="Marcet-Houben M."/>
            <person name="Poggeler S."/>
            <person name="Stajich J.E."/>
            <person name="Nowrousian M."/>
        </authorList>
    </citation>
    <scope>NUCLEOTIDE SEQUENCE [LARGE SCALE GENOMIC DNA]</scope>
    <source>
        <strain evidence="5">CBS 100304</strain>
        <tissue evidence="4">Vegetative mycelium</tissue>
    </source>
</reference>
<dbReference type="CDD" id="cd16980">
    <property type="entry name" value="VHS_Lsb5"/>
    <property type="match status" value="1"/>
</dbReference>
<feature type="compositionally biased region" description="Basic and acidic residues" evidence="2">
    <location>
        <begin position="299"/>
        <end position="312"/>
    </location>
</feature>
<keyword evidence="5" id="KW-1185">Reference proteome</keyword>
<dbReference type="CDD" id="cd14232">
    <property type="entry name" value="GAT_LSB5"/>
    <property type="match status" value="1"/>
</dbReference>
<dbReference type="SUPFAM" id="SSF89009">
    <property type="entry name" value="GAT-like domain"/>
    <property type="match status" value="1"/>
</dbReference>
<feature type="compositionally biased region" description="Acidic residues" evidence="2">
    <location>
        <begin position="332"/>
        <end position="342"/>
    </location>
</feature>
<dbReference type="GO" id="GO:0007015">
    <property type="term" value="P:actin filament organization"/>
    <property type="evidence" value="ECO:0007669"/>
    <property type="project" value="InterPro"/>
</dbReference>
<feature type="compositionally biased region" description="Basic and acidic residues" evidence="2">
    <location>
        <begin position="343"/>
        <end position="354"/>
    </location>
</feature>
<comment type="subunit">
    <text evidence="1">Component of the ESCRT-0 complex composed of HSE1 and VPS27.</text>
</comment>
<evidence type="ECO:0000259" key="3">
    <source>
        <dbReference type="PROSITE" id="PS50179"/>
    </source>
</evidence>
<evidence type="ECO:0000256" key="1">
    <source>
        <dbReference type="ARBA" id="ARBA00011446"/>
    </source>
</evidence>
<dbReference type="InterPro" id="IPR038425">
    <property type="entry name" value="GAT_sf"/>
</dbReference>
<evidence type="ECO:0000313" key="4">
    <source>
        <dbReference type="EMBL" id="CCX32205.1"/>
    </source>
</evidence>
<dbReference type="EMBL" id="HF935728">
    <property type="protein sequence ID" value="CCX32205.1"/>
    <property type="molecule type" value="Genomic_DNA"/>
</dbReference>
<dbReference type="SMART" id="SM00288">
    <property type="entry name" value="VHS"/>
    <property type="match status" value="1"/>
</dbReference>
<feature type="region of interest" description="Disordered" evidence="2">
    <location>
        <begin position="169"/>
        <end position="201"/>
    </location>
</feature>